<dbReference type="Proteomes" id="UP000594261">
    <property type="component" value="Chromosome 9"/>
</dbReference>
<dbReference type="GO" id="GO:0005524">
    <property type="term" value="F:ATP binding"/>
    <property type="evidence" value="ECO:0007669"/>
    <property type="project" value="UniProtKB-UniRule"/>
</dbReference>
<evidence type="ECO:0000256" key="3">
    <source>
        <dbReference type="ARBA" id="ARBA00022741"/>
    </source>
</evidence>
<keyword evidence="5 6" id="KW-0505">Motor protein</keyword>
<dbReference type="GO" id="GO:0005874">
    <property type="term" value="C:microtubule"/>
    <property type="evidence" value="ECO:0007669"/>
    <property type="project" value="UniProtKB-KW"/>
</dbReference>
<feature type="domain" description="Kinesin motor" evidence="8">
    <location>
        <begin position="33"/>
        <end position="355"/>
    </location>
</feature>
<dbReference type="InParanoid" id="A0A7N2MHA9"/>
<evidence type="ECO:0000259" key="8">
    <source>
        <dbReference type="PROSITE" id="PS50067"/>
    </source>
</evidence>
<dbReference type="InterPro" id="IPR027640">
    <property type="entry name" value="Kinesin-like_fam"/>
</dbReference>
<evidence type="ECO:0000256" key="7">
    <source>
        <dbReference type="RuleBase" id="RU000394"/>
    </source>
</evidence>
<dbReference type="InterPro" id="IPR036961">
    <property type="entry name" value="Kinesin_motor_dom_sf"/>
</dbReference>
<dbReference type="EnsemblPlants" id="QL09p008944:mrna">
    <property type="protein sequence ID" value="QL09p008944:mrna"/>
    <property type="gene ID" value="QL09p008944"/>
</dbReference>
<dbReference type="GO" id="GO:0008017">
    <property type="term" value="F:microtubule binding"/>
    <property type="evidence" value="ECO:0007669"/>
    <property type="project" value="InterPro"/>
</dbReference>
<sequence length="363" mass="41172">MVEEGYMLLKAERVVQEKIKKEDLQLIMELKGKVRVFVRVRPLPPDEAAERVKNLITFSKAIKAGGQGVDLHLKGKVYHFTVDERFSEDASQEDIYKEISPLVQTAHDGFKVSIFAYGQTGSGKTHTMVGSQEDFEQRGLIPRSLEQVFDTGQFHKKSGWTYKVEVSMVELSRHGYFDLSSKRDKIETPILSKKVEVSCSKDALQHFRMAIARRSKRSMKMNDASSRSHFFFTVYIRGKNEDPMLTSEGVLHFIDLAGSEPMDSTYHSQLDNPNVDSYEESKFIKGSLFDLGQVLRDVVAKPVGAQVFYKQRLFKYLQYYLEGSKIVMFANVSSSAASIIRSKDTLNFANEVSGRQSKISNVA</sequence>
<dbReference type="InterPro" id="IPR027417">
    <property type="entry name" value="P-loop_NTPase"/>
</dbReference>
<dbReference type="PANTHER" id="PTHR47972">
    <property type="entry name" value="KINESIN-LIKE PROTEIN KLP-3"/>
    <property type="match status" value="1"/>
</dbReference>
<evidence type="ECO:0000256" key="5">
    <source>
        <dbReference type="ARBA" id="ARBA00023175"/>
    </source>
</evidence>
<evidence type="ECO:0000256" key="4">
    <source>
        <dbReference type="ARBA" id="ARBA00022840"/>
    </source>
</evidence>
<dbReference type="PANTHER" id="PTHR47972:SF45">
    <property type="entry name" value="PROTEIN CLARET SEGREGATIONAL"/>
    <property type="match status" value="1"/>
</dbReference>
<dbReference type="InterPro" id="IPR019821">
    <property type="entry name" value="Kinesin_motor_CS"/>
</dbReference>
<evidence type="ECO:0000313" key="10">
    <source>
        <dbReference type="Proteomes" id="UP000594261"/>
    </source>
</evidence>
<dbReference type="PROSITE" id="PS50067">
    <property type="entry name" value="KINESIN_MOTOR_2"/>
    <property type="match status" value="1"/>
</dbReference>
<evidence type="ECO:0000256" key="2">
    <source>
        <dbReference type="ARBA" id="ARBA00022701"/>
    </source>
</evidence>
<feature type="binding site" evidence="6">
    <location>
        <begin position="118"/>
        <end position="125"/>
    </location>
    <ligand>
        <name>ATP</name>
        <dbReference type="ChEBI" id="CHEBI:30616"/>
    </ligand>
</feature>
<keyword evidence="4 6" id="KW-0067">ATP-binding</keyword>
<dbReference type="Gramene" id="QL09p008944:mrna">
    <property type="protein sequence ID" value="QL09p008944:mrna"/>
    <property type="gene ID" value="QL09p008944"/>
</dbReference>
<dbReference type="SMART" id="SM00129">
    <property type="entry name" value="KISc"/>
    <property type="match status" value="1"/>
</dbReference>
<dbReference type="InterPro" id="IPR001752">
    <property type="entry name" value="Kinesin_motor_dom"/>
</dbReference>
<evidence type="ECO:0000313" key="9">
    <source>
        <dbReference type="EnsemblPlants" id="QL09p008944:mrna"/>
    </source>
</evidence>
<comment type="similarity">
    <text evidence="1">Belongs to the TRAFAC class myosin-kinesin ATPase superfamily. Kinesin family. KIN-14 subfamily.</text>
</comment>
<keyword evidence="2 7" id="KW-0493">Microtubule</keyword>
<name>A0A7N2MHA9_QUELO</name>
<dbReference type="PRINTS" id="PR00380">
    <property type="entry name" value="KINESINHEAVY"/>
</dbReference>
<dbReference type="EMBL" id="LRBV02000009">
    <property type="status" value="NOT_ANNOTATED_CDS"/>
    <property type="molecule type" value="Genomic_DNA"/>
</dbReference>
<protein>
    <recommendedName>
        <fullName evidence="7">Kinesin-like protein</fullName>
    </recommendedName>
</protein>
<evidence type="ECO:0000256" key="1">
    <source>
        <dbReference type="ARBA" id="ARBA00010899"/>
    </source>
</evidence>
<dbReference type="GO" id="GO:0003777">
    <property type="term" value="F:microtubule motor activity"/>
    <property type="evidence" value="ECO:0007669"/>
    <property type="project" value="InterPro"/>
</dbReference>
<dbReference type="SUPFAM" id="SSF52540">
    <property type="entry name" value="P-loop containing nucleoside triphosphate hydrolases"/>
    <property type="match status" value="1"/>
</dbReference>
<dbReference type="AlphaFoldDB" id="A0A7N2MHA9"/>
<organism evidence="9 10">
    <name type="scientific">Quercus lobata</name>
    <name type="common">Valley oak</name>
    <dbReference type="NCBI Taxonomy" id="97700"/>
    <lineage>
        <taxon>Eukaryota</taxon>
        <taxon>Viridiplantae</taxon>
        <taxon>Streptophyta</taxon>
        <taxon>Embryophyta</taxon>
        <taxon>Tracheophyta</taxon>
        <taxon>Spermatophyta</taxon>
        <taxon>Magnoliopsida</taxon>
        <taxon>eudicotyledons</taxon>
        <taxon>Gunneridae</taxon>
        <taxon>Pentapetalae</taxon>
        <taxon>rosids</taxon>
        <taxon>fabids</taxon>
        <taxon>Fagales</taxon>
        <taxon>Fagaceae</taxon>
        <taxon>Quercus</taxon>
    </lineage>
</organism>
<accession>A0A7N2MHA9</accession>
<proteinExistence type="inferred from homology"/>
<keyword evidence="3 6" id="KW-0547">Nucleotide-binding</keyword>
<keyword evidence="10" id="KW-1185">Reference proteome</keyword>
<evidence type="ECO:0000256" key="6">
    <source>
        <dbReference type="PROSITE-ProRule" id="PRU00283"/>
    </source>
</evidence>
<reference evidence="9" key="2">
    <citation type="submission" date="2021-01" db="UniProtKB">
        <authorList>
            <consortium name="EnsemblPlants"/>
        </authorList>
    </citation>
    <scope>IDENTIFICATION</scope>
</reference>
<dbReference type="PROSITE" id="PS00411">
    <property type="entry name" value="KINESIN_MOTOR_1"/>
    <property type="match status" value="1"/>
</dbReference>
<reference evidence="9 10" key="1">
    <citation type="journal article" date="2016" name="G3 (Bethesda)">
        <title>First Draft Assembly and Annotation of the Genome of a California Endemic Oak Quercus lobata Nee (Fagaceae).</title>
        <authorList>
            <person name="Sork V.L."/>
            <person name="Fitz-Gibbon S.T."/>
            <person name="Puiu D."/>
            <person name="Crepeau M."/>
            <person name="Gugger P.F."/>
            <person name="Sherman R."/>
            <person name="Stevens K."/>
            <person name="Langley C.H."/>
            <person name="Pellegrini M."/>
            <person name="Salzberg S.L."/>
        </authorList>
    </citation>
    <scope>NUCLEOTIDE SEQUENCE [LARGE SCALE GENOMIC DNA]</scope>
    <source>
        <strain evidence="9 10">cv. SW786</strain>
    </source>
</reference>
<dbReference type="OMA" id="IMCALHG"/>
<dbReference type="GO" id="GO:0007018">
    <property type="term" value="P:microtubule-based movement"/>
    <property type="evidence" value="ECO:0007669"/>
    <property type="project" value="InterPro"/>
</dbReference>
<dbReference type="Gene3D" id="3.40.850.10">
    <property type="entry name" value="Kinesin motor domain"/>
    <property type="match status" value="1"/>
</dbReference>
<dbReference type="Pfam" id="PF00225">
    <property type="entry name" value="Kinesin"/>
    <property type="match status" value="1"/>
</dbReference>